<accession>A0A319DUA0</accession>
<evidence type="ECO:0000313" key="1">
    <source>
        <dbReference type="EMBL" id="PYI01331.1"/>
    </source>
</evidence>
<reference evidence="1 2" key="1">
    <citation type="submission" date="2018-02" db="EMBL/GenBank/DDBJ databases">
        <title>The genomes of Aspergillus section Nigri reveals drivers in fungal speciation.</title>
        <authorList>
            <consortium name="DOE Joint Genome Institute"/>
            <person name="Vesth T.C."/>
            <person name="Nybo J."/>
            <person name="Theobald S."/>
            <person name="Brandl J."/>
            <person name="Frisvad J.C."/>
            <person name="Nielsen K.F."/>
            <person name="Lyhne E.K."/>
            <person name="Kogle M.E."/>
            <person name="Kuo A."/>
            <person name="Riley R."/>
            <person name="Clum A."/>
            <person name="Nolan M."/>
            <person name="Lipzen A."/>
            <person name="Salamov A."/>
            <person name="Henrissat B."/>
            <person name="Wiebenga A."/>
            <person name="De vries R.P."/>
            <person name="Grigoriev I.V."/>
            <person name="Mortensen U.H."/>
            <person name="Andersen M.R."/>
            <person name="Baker S.E."/>
        </authorList>
    </citation>
    <scope>NUCLEOTIDE SEQUENCE [LARGE SCALE GENOMIC DNA]</scope>
    <source>
        <strain evidence="1 2">CBS 121057</strain>
    </source>
</reference>
<gene>
    <name evidence="1" type="ORF">BO78DRAFT_18169</name>
</gene>
<name>A0A319DUA0_ASPSB</name>
<keyword evidence="2" id="KW-1185">Reference proteome</keyword>
<dbReference type="EMBL" id="KZ826418">
    <property type="protein sequence ID" value="PYI01331.1"/>
    <property type="molecule type" value="Genomic_DNA"/>
</dbReference>
<proteinExistence type="predicted"/>
<dbReference type="Proteomes" id="UP000248423">
    <property type="component" value="Unassembled WGS sequence"/>
</dbReference>
<protein>
    <submittedName>
        <fullName evidence="1">Uncharacterized protein</fullName>
    </submittedName>
</protein>
<organism evidence="1 2">
    <name type="scientific">Aspergillus sclerotiicarbonarius (strain CBS 121057 / IBT 28362)</name>
    <dbReference type="NCBI Taxonomy" id="1448318"/>
    <lineage>
        <taxon>Eukaryota</taxon>
        <taxon>Fungi</taxon>
        <taxon>Dikarya</taxon>
        <taxon>Ascomycota</taxon>
        <taxon>Pezizomycotina</taxon>
        <taxon>Eurotiomycetes</taxon>
        <taxon>Eurotiomycetidae</taxon>
        <taxon>Eurotiales</taxon>
        <taxon>Aspergillaceae</taxon>
        <taxon>Aspergillus</taxon>
        <taxon>Aspergillus subgen. Circumdati</taxon>
    </lineage>
</organism>
<evidence type="ECO:0000313" key="2">
    <source>
        <dbReference type="Proteomes" id="UP000248423"/>
    </source>
</evidence>
<dbReference type="VEuPathDB" id="FungiDB:BO78DRAFT_18169"/>
<dbReference type="AlphaFoldDB" id="A0A319DUA0"/>
<sequence>MLPVTPQNRMTVALSFFNGSGVCHGSEIRRGGSMEGVGSQPCNNILPRLNGSPDIYHQYPRYSAAGHGIQLSPTLER</sequence>